<dbReference type="RefSeq" id="WP_236371942.1">
    <property type="nucleotide sequence ID" value="NZ_WKAT01000030.1"/>
</dbReference>
<organism evidence="1 2">
    <name type="scientific">Pseudomonas salomonii</name>
    <dbReference type="NCBI Taxonomy" id="191391"/>
    <lineage>
        <taxon>Bacteria</taxon>
        <taxon>Pseudomonadati</taxon>
        <taxon>Pseudomonadota</taxon>
        <taxon>Gammaproteobacteria</taxon>
        <taxon>Pseudomonadales</taxon>
        <taxon>Pseudomonadaceae</taxon>
        <taxon>Pseudomonas</taxon>
    </lineage>
</organism>
<protein>
    <submittedName>
        <fullName evidence="1">Uncharacterized protein</fullName>
    </submittedName>
</protein>
<reference evidence="1 2" key="1">
    <citation type="submission" date="2019-11" db="EMBL/GenBank/DDBJ databases">
        <title>Epiphytic Pseudomonas syringae from cherry orchards.</title>
        <authorList>
            <person name="Hulin M.T."/>
        </authorList>
    </citation>
    <scope>NUCLEOTIDE SEQUENCE [LARGE SCALE GENOMIC DNA]</scope>
    <source>
        <strain evidence="1 2">PA-3-2A</strain>
    </source>
</reference>
<name>A0ABS9GNG8_9PSED</name>
<accession>A0ABS9GNG8</accession>
<dbReference type="Proteomes" id="UP000814158">
    <property type="component" value="Unassembled WGS sequence"/>
</dbReference>
<sequence>MMGRIASIIFVGAGLICCSNAWAWTMVGDKVKFSDAELNVCRLFEHDAAVVYLNRQEGYPLDFEDRFPPTVIQMRMRQDMIFEANAIPIESSPEKRMAIGEKFTKRFLGKCFRFFYETDPPGRY</sequence>
<evidence type="ECO:0000313" key="1">
    <source>
        <dbReference type="EMBL" id="MCF5546162.1"/>
    </source>
</evidence>
<dbReference type="EMBL" id="WKAT01000030">
    <property type="protein sequence ID" value="MCF5546162.1"/>
    <property type="molecule type" value="Genomic_DNA"/>
</dbReference>
<comment type="caution">
    <text evidence="1">The sequence shown here is derived from an EMBL/GenBank/DDBJ whole genome shotgun (WGS) entry which is preliminary data.</text>
</comment>
<keyword evidence="2" id="KW-1185">Reference proteome</keyword>
<proteinExistence type="predicted"/>
<gene>
    <name evidence="1" type="ORF">GIV68_15595</name>
</gene>
<evidence type="ECO:0000313" key="2">
    <source>
        <dbReference type="Proteomes" id="UP000814158"/>
    </source>
</evidence>